<evidence type="ECO:0000259" key="2">
    <source>
        <dbReference type="PROSITE" id="PS50894"/>
    </source>
</evidence>
<keyword evidence="1" id="KW-0597">Phosphoprotein</keyword>
<feature type="modified residue" description="Phosphohistidine" evidence="1">
    <location>
        <position position="52"/>
    </location>
</feature>
<gene>
    <name evidence="3" type="ORF">ENV52_11975</name>
</gene>
<reference evidence="3" key="1">
    <citation type="journal article" date="2020" name="mSystems">
        <title>Genome- and Community-Level Interaction Insights into Carbon Utilization and Element Cycling Functions of Hydrothermarchaeota in Hydrothermal Sediment.</title>
        <authorList>
            <person name="Zhou Z."/>
            <person name="Liu Y."/>
            <person name="Xu W."/>
            <person name="Pan J."/>
            <person name="Luo Z.H."/>
            <person name="Li M."/>
        </authorList>
    </citation>
    <scope>NUCLEOTIDE SEQUENCE [LARGE SCALE GENOMIC DNA]</scope>
    <source>
        <strain evidence="3">SpSt-767</strain>
    </source>
</reference>
<accession>A0A7V6DQM8</accession>
<dbReference type="EMBL" id="DTGR01000185">
    <property type="protein sequence ID" value="HHS30404.1"/>
    <property type="molecule type" value="Genomic_DNA"/>
</dbReference>
<proteinExistence type="predicted"/>
<dbReference type="GO" id="GO:0000160">
    <property type="term" value="P:phosphorelay signal transduction system"/>
    <property type="evidence" value="ECO:0007669"/>
    <property type="project" value="InterPro"/>
</dbReference>
<sequence>MDVENAARNLGIGRDELLEVLELFLEISWEDFLALKEALETGDQPRAAAAAHSLKGAALNLGLQELADLARTLELADKDGVLLGAEGQLEALREKLCDLAQAVHP</sequence>
<dbReference type="AlphaFoldDB" id="A0A7V6DQM8"/>
<organism evidence="3">
    <name type="scientific">Desulfobacca acetoxidans</name>
    <dbReference type="NCBI Taxonomy" id="60893"/>
    <lineage>
        <taxon>Bacteria</taxon>
        <taxon>Pseudomonadati</taxon>
        <taxon>Thermodesulfobacteriota</taxon>
        <taxon>Desulfobaccia</taxon>
        <taxon>Desulfobaccales</taxon>
        <taxon>Desulfobaccaceae</taxon>
        <taxon>Desulfobacca</taxon>
    </lineage>
</organism>
<evidence type="ECO:0000256" key="1">
    <source>
        <dbReference type="PROSITE-ProRule" id="PRU00110"/>
    </source>
</evidence>
<evidence type="ECO:0000313" key="3">
    <source>
        <dbReference type="EMBL" id="HHS30404.1"/>
    </source>
</evidence>
<comment type="caution">
    <text evidence="3">The sequence shown here is derived from an EMBL/GenBank/DDBJ whole genome shotgun (WGS) entry which is preliminary data.</text>
</comment>
<dbReference type="Pfam" id="PF01627">
    <property type="entry name" value="Hpt"/>
    <property type="match status" value="1"/>
</dbReference>
<dbReference type="InterPro" id="IPR036641">
    <property type="entry name" value="HPT_dom_sf"/>
</dbReference>
<dbReference type="SUPFAM" id="SSF47226">
    <property type="entry name" value="Histidine-containing phosphotransfer domain, HPT domain"/>
    <property type="match status" value="1"/>
</dbReference>
<dbReference type="Gene3D" id="1.20.120.160">
    <property type="entry name" value="HPT domain"/>
    <property type="match status" value="1"/>
</dbReference>
<dbReference type="InterPro" id="IPR008207">
    <property type="entry name" value="Sig_transdc_His_kin_Hpt_dom"/>
</dbReference>
<dbReference type="PROSITE" id="PS50894">
    <property type="entry name" value="HPT"/>
    <property type="match status" value="1"/>
</dbReference>
<dbReference type="GO" id="GO:0004672">
    <property type="term" value="F:protein kinase activity"/>
    <property type="evidence" value="ECO:0007669"/>
    <property type="project" value="UniProtKB-ARBA"/>
</dbReference>
<feature type="domain" description="HPt" evidence="2">
    <location>
        <begin position="13"/>
        <end position="105"/>
    </location>
</feature>
<protein>
    <submittedName>
        <fullName evidence="3">Hpt domain-containing protein</fullName>
    </submittedName>
</protein>
<name>A0A7V6DQM8_9BACT</name>